<dbReference type="HOGENOM" id="CLU_1678238_0_0_1"/>
<dbReference type="EMBL" id="AHHD01000215">
    <property type="protein sequence ID" value="EKG18202.1"/>
    <property type="molecule type" value="Genomic_DNA"/>
</dbReference>
<gene>
    <name evidence="1" type="ORF">MPH_04591</name>
</gene>
<organism evidence="1 2">
    <name type="scientific">Macrophomina phaseolina (strain MS6)</name>
    <name type="common">Charcoal rot fungus</name>
    <dbReference type="NCBI Taxonomy" id="1126212"/>
    <lineage>
        <taxon>Eukaryota</taxon>
        <taxon>Fungi</taxon>
        <taxon>Dikarya</taxon>
        <taxon>Ascomycota</taxon>
        <taxon>Pezizomycotina</taxon>
        <taxon>Dothideomycetes</taxon>
        <taxon>Dothideomycetes incertae sedis</taxon>
        <taxon>Botryosphaeriales</taxon>
        <taxon>Botryosphaeriaceae</taxon>
        <taxon>Macrophomina</taxon>
    </lineage>
</organism>
<dbReference type="Proteomes" id="UP000007129">
    <property type="component" value="Unassembled WGS sequence"/>
</dbReference>
<evidence type="ECO:0000313" key="2">
    <source>
        <dbReference type="Proteomes" id="UP000007129"/>
    </source>
</evidence>
<name>K2RZR2_MACPH</name>
<reference evidence="1 2" key="1">
    <citation type="journal article" date="2012" name="BMC Genomics">
        <title>Tools to kill: Genome of one of the most destructive plant pathogenic fungi Macrophomina phaseolina.</title>
        <authorList>
            <person name="Islam M.S."/>
            <person name="Haque M.S."/>
            <person name="Islam M.M."/>
            <person name="Emdad E.M."/>
            <person name="Halim A."/>
            <person name="Hossen Q.M.M."/>
            <person name="Hossain M.Z."/>
            <person name="Ahmed B."/>
            <person name="Rahim S."/>
            <person name="Rahman M.S."/>
            <person name="Alam M.M."/>
            <person name="Hou S."/>
            <person name="Wan X."/>
            <person name="Saito J.A."/>
            <person name="Alam M."/>
        </authorList>
    </citation>
    <scope>NUCLEOTIDE SEQUENCE [LARGE SCALE GENOMIC DNA]</scope>
    <source>
        <strain evidence="1 2">MS6</strain>
    </source>
</reference>
<comment type="caution">
    <text evidence="1">The sequence shown here is derived from an EMBL/GenBank/DDBJ whole genome shotgun (WGS) entry which is preliminary data.</text>
</comment>
<dbReference type="InParanoid" id="K2RZR2"/>
<protein>
    <submittedName>
        <fullName evidence="1">Uncharacterized protein</fullName>
    </submittedName>
</protein>
<accession>K2RZR2</accession>
<evidence type="ECO:0000313" key="1">
    <source>
        <dbReference type="EMBL" id="EKG18202.1"/>
    </source>
</evidence>
<proteinExistence type="predicted"/>
<dbReference type="VEuPathDB" id="FungiDB:MPH_04591"/>
<sequence>MAIDHESPAIVVRGFPPLHDLGGIGEEDQQQVLDPAALLHGLPELGVLELVQEAGEGRLDLRVIVFGHLLLADQHAGQAFVELLHEAMGELCALAVPYQGEVLDEVGNGGGGTVQLLGSGHMLQTASSRLEQVGEVGHAKGKGIGVLRGDGTLAGVG</sequence>
<dbReference type="AlphaFoldDB" id="K2RZR2"/>